<evidence type="ECO:0000256" key="1">
    <source>
        <dbReference type="ARBA" id="ARBA00004496"/>
    </source>
</evidence>
<dbReference type="Proteomes" id="UP001228139">
    <property type="component" value="Chromosome"/>
</dbReference>
<dbReference type="InterPro" id="IPR019844">
    <property type="entry name" value="CSD_CS"/>
</dbReference>
<dbReference type="KEGG" id="epi:Q3V30_09915"/>
<reference evidence="5 6" key="1">
    <citation type="submission" date="2023-07" db="EMBL/GenBank/DDBJ databases">
        <title>Pathogenic bacteria of pear tree diseases.</title>
        <authorList>
            <person name="Zhang Z."/>
            <person name="He L."/>
            <person name="Huang R."/>
        </authorList>
    </citation>
    <scope>NUCLEOTIDE SEQUENCE [LARGE SCALE GENOMIC DNA]</scope>
    <source>
        <strain evidence="5 6">DE2</strain>
    </source>
</reference>
<evidence type="ECO:0000256" key="2">
    <source>
        <dbReference type="ARBA" id="ARBA00022490"/>
    </source>
</evidence>
<dbReference type="PANTHER" id="PTHR11544">
    <property type="entry name" value="COLD SHOCK DOMAIN CONTAINING PROTEINS"/>
    <property type="match status" value="1"/>
</dbReference>
<evidence type="ECO:0000256" key="3">
    <source>
        <dbReference type="RuleBase" id="RU000408"/>
    </source>
</evidence>
<dbReference type="PIRSF" id="PIRSF002599">
    <property type="entry name" value="Cold_shock_A"/>
    <property type="match status" value="1"/>
</dbReference>
<dbReference type="InterPro" id="IPR012156">
    <property type="entry name" value="Cold_shock_CspA"/>
</dbReference>
<dbReference type="PROSITE" id="PS51857">
    <property type="entry name" value="CSD_2"/>
    <property type="match status" value="1"/>
</dbReference>
<dbReference type="SUPFAM" id="SSF50249">
    <property type="entry name" value="Nucleic acid-binding proteins"/>
    <property type="match status" value="1"/>
</dbReference>
<keyword evidence="2" id="KW-0963">Cytoplasm</keyword>
<sequence>MSNKMTGLVKWFNPEKGFGFISPQDGSKDVFVHFSAIQGTDYKTLDEGQTVEFTIENGAKGPSAANVVAL</sequence>
<keyword evidence="6" id="KW-1185">Reference proteome</keyword>
<dbReference type="FunFam" id="2.40.50.140:FF:000006">
    <property type="entry name" value="Cold shock protein CspC"/>
    <property type="match status" value="1"/>
</dbReference>
<dbReference type="InterPro" id="IPR050181">
    <property type="entry name" value="Cold_shock_domain"/>
</dbReference>
<dbReference type="InterPro" id="IPR012340">
    <property type="entry name" value="NA-bd_OB-fold"/>
</dbReference>
<dbReference type="PRINTS" id="PR00050">
    <property type="entry name" value="COLDSHOCK"/>
</dbReference>
<dbReference type="InterPro" id="IPR002059">
    <property type="entry name" value="CSP_DNA-bd"/>
</dbReference>
<dbReference type="InterPro" id="IPR011129">
    <property type="entry name" value="CSD"/>
</dbReference>
<accession>A0AA50HMY5</accession>
<dbReference type="NCBIfam" id="NF007679">
    <property type="entry name" value="PRK10354.1"/>
    <property type="match status" value="1"/>
</dbReference>
<dbReference type="CDD" id="cd04458">
    <property type="entry name" value="CSP_CDS"/>
    <property type="match status" value="1"/>
</dbReference>
<gene>
    <name evidence="5" type="primary">cspA</name>
    <name evidence="5" type="ORF">Q3V30_09915</name>
</gene>
<dbReference type="PROSITE" id="PS00352">
    <property type="entry name" value="CSD_1"/>
    <property type="match status" value="1"/>
</dbReference>
<comment type="subcellular location">
    <subcellularLocation>
        <location evidence="1 3">Cytoplasm</location>
    </subcellularLocation>
</comment>
<evidence type="ECO:0000259" key="4">
    <source>
        <dbReference type="PROSITE" id="PS51857"/>
    </source>
</evidence>
<evidence type="ECO:0000313" key="6">
    <source>
        <dbReference type="Proteomes" id="UP001228139"/>
    </source>
</evidence>
<dbReference type="GO" id="GO:0005829">
    <property type="term" value="C:cytosol"/>
    <property type="evidence" value="ECO:0007669"/>
    <property type="project" value="UniProtKB-ARBA"/>
</dbReference>
<feature type="domain" description="CSD" evidence="4">
    <location>
        <begin position="4"/>
        <end position="69"/>
    </location>
</feature>
<dbReference type="Gene3D" id="2.40.50.140">
    <property type="entry name" value="Nucleic acid-binding proteins"/>
    <property type="match status" value="1"/>
</dbReference>
<protein>
    <submittedName>
        <fullName evidence="5">RNA chaperone/antiterminator CspA</fullName>
    </submittedName>
</protein>
<proteinExistence type="predicted"/>
<dbReference type="Pfam" id="PF00313">
    <property type="entry name" value="CSD"/>
    <property type="match status" value="1"/>
</dbReference>
<evidence type="ECO:0000313" key="5">
    <source>
        <dbReference type="EMBL" id="WLS80763.1"/>
    </source>
</evidence>
<name>A0AA50HMY5_9GAMM</name>
<organism evidence="5 6">
    <name type="scientific">Erwinia pyri</name>
    <dbReference type="NCBI Taxonomy" id="3062598"/>
    <lineage>
        <taxon>Bacteria</taxon>
        <taxon>Pseudomonadati</taxon>
        <taxon>Pseudomonadota</taxon>
        <taxon>Gammaproteobacteria</taxon>
        <taxon>Enterobacterales</taxon>
        <taxon>Erwiniaceae</taxon>
        <taxon>Erwinia</taxon>
    </lineage>
</organism>
<dbReference type="EMBL" id="CP132353">
    <property type="protein sequence ID" value="WLS80763.1"/>
    <property type="molecule type" value="Genomic_DNA"/>
</dbReference>
<dbReference type="AlphaFoldDB" id="A0AA50HMY5"/>
<dbReference type="GO" id="GO:0003676">
    <property type="term" value="F:nucleic acid binding"/>
    <property type="evidence" value="ECO:0007669"/>
    <property type="project" value="InterPro"/>
</dbReference>
<dbReference type="RefSeq" id="WP_306212832.1">
    <property type="nucleotide sequence ID" value="NZ_CP132353.1"/>
</dbReference>
<dbReference type="SMART" id="SM00357">
    <property type="entry name" value="CSP"/>
    <property type="match status" value="1"/>
</dbReference>